<keyword evidence="4 9" id="KW-0812">Transmembrane</keyword>
<dbReference type="GO" id="GO:0032469">
    <property type="term" value="P:endoplasmic reticulum calcium ion homeostasis"/>
    <property type="evidence" value="ECO:0007669"/>
    <property type="project" value="TreeGrafter"/>
</dbReference>
<evidence type="ECO:0000256" key="4">
    <source>
        <dbReference type="ARBA" id="ARBA00022692"/>
    </source>
</evidence>
<dbReference type="Pfam" id="PF10961">
    <property type="entry name" value="SelK_SelG"/>
    <property type="match status" value="1"/>
</dbReference>
<evidence type="ECO:0000256" key="1">
    <source>
        <dbReference type="ARBA" id="ARBA00004167"/>
    </source>
</evidence>
<evidence type="ECO:0000256" key="3">
    <source>
        <dbReference type="ARBA" id="ARBA00020495"/>
    </source>
</evidence>
<keyword evidence="7 9" id="KW-0472">Membrane</keyword>
<organism evidence="10 11">
    <name type="scientific">Branchiostoma lanceolatum</name>
    <name type="common">Common lancelet</name>
    <name type="synonym">Amphioxus lanceolatum</name>
    <dbReference type="NCBI Taxonomy" id="7740"/>
    <lineage>
        <taxon>Eukaryota</taxon>
        <taxon>Metazoa</taxon>
        <taxon>Chordata</taxon>
        <taxon>Cephalochordata</taxon>
        <taxon>Leptocardii</taxon>
        <taxon>Amphioxiformes</taxon>
        <taxon>Branchiostomatidae</taxon>
        <taxon>Branchiostoma</taxon>
    </lineage>
</organism>
<feature type="compositionally biased region" description="Polar residues" evidence="8">
    <location>
        <begin position="70"/>
        <end position="82"/>
    </location>
</feature>
<evidence type="ECO:0000313" key="11">
    <source>
        <dbReference type="Proteomes" id="UP000838412"/>
    </source>
</evidence>
<accession>A0A8J9W5L5</accession>
<evidence type="ECO:0000256" key="5">
    <source>
        <dbReference type="ARBA" id="ARBA00022933"/>
    </source>
</evidence>
<proteinExistence type="inferred from homology"/>
<evidence type="ECO:0000256" key="2">
    <source>
        <dbReference type="ARBA" id="ARBA00008504"/>
    </source>
</evidence>
<evidence type="ECO:0000256" key="6">
    <source>
        <dbReference type="ARBA" id="ARBA00022989"/>
    </source>
</evidence>
<reference evidence="10" key="1">
    <citation type="submission" date="2022-01" db="EMBL/GenBank/DDBJ databases">
        <authorList>
            <person name="Braso-Vives M."/>
        </authorList>
    </citation>
    <scope>NUCLEOTIDE SEQUENCE</scope>
</reference>
<dbReference type="GO" id="GO:0005789">
    <property type="term" value="C:endoplasmic reticulum membrane"/>
    <property type="evidence" value="ECO:0007669"/>
    <property type="project" value="TreeGrafter"/>
</dbReference>
<name>A0A8J9W5L5_BRALA</name>
<feature type="compositionally biased region" description="Pro residues" evidence="8">
    <location>
        <begin position="107"/>
        <end position="116"/>
    </location>
</feature>
<dbReference type="GO" id="GO:0005794">
    <property type="term" value="C:Golgi apparatus"/>
    <property type="evidence" value="ECO:0007669"/>
    <property type="project" value="TreeGrafter"/>
</dbReference>
<evidence type="ECO:0000256" key="8">
    <source>
        <dbReference type="SAM" id="MobiDB-lite"/>
    </source>
</evidence>
<keyword evidence="5" id="KW-0712">Selenocysteine</keyword>
<dbReference type="PANTHER" id="PTHR16875">
    <property type="entry name" value="SELENOPROTEIN K"/>
    <property type="match status" value="1"/>
</dbReference>
<dbReference type="PANTHER" id="PTHR16875:SF0">
    <property type="entry name" value="SELENOPROTEIN K"/>
    <property type="match status" value="1"/>
</dbReference>
<dbReference type="OrthoDB" id="167295at2759"/>
<protein>
    <recommendedName>
        <fullName evidence="3">Selenoprotein K</fullName>
    </recommendedName>
</protein>
<feature type="transmembrane region" description="Helical" evidence="9">
    <location>
        <begin position="42"/>
        <end position="62"/>
    </location>
</feature>
<gene>
    <name evidence="10" type="primary">SELENOK</name>
    <name evidence="10" type="ORF">BLAG_LOCUS4190</name>
</gene>
<comment type="subcellular location">
    <subcellularLocation>
        <location evidence="1">Membrane</location>
        <topology evidence="1">Single-pass membrane protein</topology>
    </subcellularLocation>
</comment>
<evidence type="ECO:0000256" key="7">
    <source>
        <dbReference type="ARBA" id="ARBA00023136"/>
    </source>
</evidence>
<sequence>MFILIGDASARTTKQDCCNTSSFLFNMAYVTGGQMLENRSPWRMSIIPEIFWGFINFIVLFFQTMYNPSLSKHGSDTPSSYSRGDGRGPPPPPPRRRFGGVRRGGAPGPPPMAGGG</sequence>
<evidence type="ECO:0000256" key="9">
    <source>
        <dbReference type="SAM" id="Phobius"/>
    </source>
</evidence>
<dbReference type="Proteomes" id="UP000838412">
    <property type="component" value="Chromosome 11"/>
</dbReference>
<feature type="region of interest" description="Disordered" evidence="8">
    <location>
        <begin position="70"/>
        <end position="116"/>
    </location>
</feature>
<dbReference type="AlphaFoldDB" id="A0A8J9W5L5"/>
<comment type="similarity">
    <text evidence="2">Belongs to the selenoprotein K family.</text>
</comment>
<dbReference type="InterPro" id="IPR024491">
    <property type="entry name" value="Se_SelK/SelG"/>
</dbReference>
<dbReference type="GO" id="GO:0006816">
    <property type="term" value="P:calcium ion transport"/>
    <property type="evidence" value="ECO:0007669"/>
    <property type="project" value="TreeGrafter"/>
</dbReference>
<dbReference type="EMBL" id="OV696696">
    <property type="protein sequence ID" value="CAH1240123.1"/>
    <property type="molecule type" value="Genomic_DNA"/>
</dbReference>
<evidence type="ECO:0000313" key="10">
    <source>
        <dbReference type="EMBL" id="CAH1240123.1"/>
    </source>
</evidence>
<keyword evidence="11" id="KW-1185">Reference proteome</keyword>
<keyword evidence="6 9" id="KW-1133">Transmembrane helix</keyword>